<name>A0A815UG07_9BILA</name>
<feature type="transmembrane region" description="Helical" evidence="2">
    <location>
        <begin position="919"/>
        <end position="937"/>
    </location>
</feature>
<feature type="transmembrane region" description="Helical" evidence="2">
    <location>
        <begin position="1263"/>
        <end position="1292"/>
    </location>
</feature>
<evidence type="ECO:0000313" key="5">
    <source>
        <dbReference type="Proteomes" id="UP000663832"/>
    </source>
</evidence>
<feature type="transmembrane region" description="Helical" evidence="2">
    <location>
        <begin position="369"/>
        <end position="402"/>
    </location>
</feature>
<dbReference type="InterPro" id="IPR028994">
    <property type="entry name" value="Integrin_alpha_N"/>
</dbReference>
<evidence type="ECO:0000256" key="1">
    <source>
        <dbReference type="ARBA" id="ARBA00022729"/>
    </source>
</evidence>
<feature type="transmembrane region" description="Helical" evidence="2">
    <location>
        <begin position="1359"/>
        <end position="1379"/>
    </location>
</feature>
<keyword evidence="2" id="KW-0472">Membrane</keyword>
<feature type="transmembrane region" description="Helical" evidence="2">
    <location>
        <begin position="43"/>
        <end position="62"/>
    </location>
</feature>
<dbReference type="Proteomes" id="UP000663832">
    <property type="component" value="Unassembled WGS sequence"/>
</dbReference>
<keyword evidence="2" id="KW-1133">Transmembrane helix</keyword>
<evidence type="ECO:0000313" key="4">
    <source>
        <dbReference type="EMBL" id="CAF1516509.1"/>
    </source>
</evidence>
<reference evidence="4" key="1">
    <citation type="submission" date="2021-02" db="EMBL/GenBank/DDBJ databases">
        <authorList>
            <person name="Nowell W R."/>
        </authorList>
    </citation>
    <scope>NUCLEOTIDE SEQUENCE</scope>
</reference>
<dbReference type="PANTHER" id="PTHR46580">
    <property type="entry name" value="SENSOR KINASE-RELATED"/>
    <property type="match status" value="1"/>
</dbReference>
<dbReference type="EMBL" id="CAJNOM010000598">
    <property type="protein sequence ID" value="CAF1516509.1"/>
    <property type="molecule type" value="Genomic_DNA"/>
</dbReference>
<gene>
    <name evidence="3" type="ORF">BJG266_LOCUS28264</name>
    <name evidence="4" type="ORF">QVE165_LOCUS44483</name>
</gene>
<feature type="transmembrane region" description="Helical" evidence="2">
    <location>
        <begin position="470"/>
        <end position="488"/>
    </location>
</feature>
<feature type="transmembrane region" description="Helical" evidence="2">
    <location>
        <begin position="827"/>
        <end position="850"/>
    </location>
</feature>
<evidence type="ECO:0000256" key="2">
    <source>
        <dbReference type="SAM" id="Phobius"/>
    </source>
</evidence>
<dbReference type="Proteomes" id="UP000663877">
    <property type="component" value="Unassembled WGS sequence"/>
</dbReference>
<dbReference type="Pfam" id="PF13517">
    <property type="entry name" value="FG-GAP_3"/>
    <property type="match status" value="1"/>
</dbReference>
<keyword evidence="1" id="KW-0732">Signal</keyword>
<dbReference type="InterPro" id="IPR013517">
    <property type="entry name" value="FG-GAP"/>
</dbReference>
<keyword evidence="2" id="KW-0812">Transmembrane</keyword>
<accession>A0A815UG07</accession>
<protein>
    <submittedName>
        <fullName evidence="4">Uncharacterized protein</fullName>
    </submittedName>
</protein>
<dbReference type="Gene3D" id="2.130.10.130">
    <property type="entry name" value="Integrin alpha, N-terminal"/>
    <property type="match status" value="2"/>
</dbReference>
<evidence type="ECO:0000313" key="3">
    <source>
        <dbReference type="EMBL" id="CAF1226344.1"/>
    </source>
</evidence>
<dbReference type="EMBL" id="CAJNOI010000285">
    <property type="protein sequence ID" value="CAF1226344.1"/>
    <property type="molecule type" value="Genomic_DNA"/>
</dbReference>
<proteinExistence type="predicted"/>
<keyword evidence="5" id="KW-1185">Reference proteome</keyword>
<dbReference type="OrthoDB" id="9989107at2759"/>
<sequence length="1785" mass="204932">MPISTYLQSRLVVVETSFLKLNMFQTGIQDESIIRNERRSTRLFLVLLSISVFIIGFYYSLIQHRQTIQIRSPSIIEYYNLPKEVPLQCPCTNAAVKYEEFVHMEPFYHQLCRSHFVSDQFIDRLYSLYEKNLNTSIPTDVHRIAVFQFQTLRTLCELAQKTINDNLKTFLQNGFVQTHVIAEETLETQITSLRTDFINVTSKTFLRTLKFIQNVTAQSLFMTGASVTSVRPRTQSRMGFFENLPYPGISYTFKDGSSCTCSSSTANNCMGLATLNNNAVSGFQTGCYMLSALLHSTLEICYNETFVNTLTNSLNEYQKLDGSDSYPTVEALLSQMFITHWSHNTSFESYFKHCAPNLCQYTLTSQHSFLVIIITLIGFFGGLSSVLKIIAPLIITGLWPIVWKFITRRRRTTVIQTSETNVSTVLSFGQRLKRFFGLIKKKLIDLNLFKRVPPTQDENILRRECYTTRLYIILLIISFIIFTIFTSIEPQTIHVTSETLSPEQFNQLYQKYPQILDCPCTQTTIDYRFICSIKPQYHEVCSSKFVFPKWINIEFVNSSMPNLSTEDFRYQSQFHFQLLSTLCQMADEIVQDSLQSFNRTKFVTNKLINNESFKTQIDSIVEDFKKSLPPLFQRVVQLIETNFEINQFITPMNSEFDCDKDDDEESNTYIHLKPFAYKLIGQPLYFGHFNSTQNYTSFSSTVFEFYRQTMIKENEIKNIIPGMAQSWFPFQALLVSTLECFYNETCLSNITKYINSTQLPINITTLKLSSSLNHSQYDRIETLANDLFIRSWDNKSSYQSYFEQCYPLTCEYSYKSRLNFIYITTKIIGFMGGVNVALCLLLPFIVKLLIKLWNSILQRQRNNSSTVRSLISTRTRFWNYLQSLWISSKKKIEELNLYPIIPPSTDSQIIRRRRHMTRIYLILLITAFFILIIYTSLNQETVTDSVPYPSLSKYEELLVQYPITLQCPCNRITIKFKEFISQIEPQYHEICSSVFVSQEWFDSMPADSQELPDATMKDDFRHTLRMQFQTLLTLCRVSQNTLNASLSIFKETDLITTYAISRADFDNRTKTAIEQFKSTTSTQFIETFKLIQAINHANQLATLFYSNWVFFRKYPDKYAGPFLKDELINVLTRPEKYGIHNCSCGIQSNCSKLSEFRFALADKPLPGFLRGCMMFDSLLQSTLTCLYNKTCLGFMRASILDFKPLPVKVLSYSSLAMSNATIETLLNQMFVSQWFENTSFERYFNQCAPQSCEYSYVLEYNSLYVITTLIALFGGLTNGLHFLVKFLAIIVYKIVDWRKKKRQVAANLTSSDIIMNNENNEEMSDAVSIPITTTTVQVNITSAEEQRHSEKMRRDRRMLIGLILLSIVAIEIVSVILFMTRNKEQQMISTTIQTITKTSSNFISEPTSTNICHMTLKYQSQTYPTGPNPASFVTSDFNHDGIDDLAVTNPESDTISVLLGNNDGKFQTRQNFSTGNGSRPRQIAIGDFDNDTFLDLVIYLAATNKIVIFYGSGSNNLFIPSTDIFLYGPDSLKIDTIAVVDINSDGFVDIVASSYIDEGSRFEITSDVNMGNRYHFIFRRCSCEFITGTVISVVVAELDNDARRNDMAWLISDGLVLTRSAYEVRGYLELKVLADDKLYKDPSTVVTGRFNDDEFVDLALISSQSDTLQVLLRFEDKKLSKWKSIPMIYSTNHNPTSIARINFNNDTIDDLAILNCNGTVTIFIGSNDGLFERKDLSFGTHAGCTDKCCQSLKVVNLNRDGRDDLVFIDTGMNSIQVALSLPCNE</sequence>
<dbReference type="SUPFAM" id="SSF69318">
    <property type="entry name" value="Integrin alpha N-terminal domain"/>
    <property type="match status" value="2"/>
</dbReference>
<dbReference type="PANTHER" id="PTHR46580:SF4">
    <property type="entry name" value="ATP_GTP-BINDING PROTEIN"/>
    <property type="match status" value="1"/>
</dbReference>
<comment type="caution">
    <text evidence="4">The sequence shown here is derived from an EMBL/GenBank/DDBJ whole genome shotgun (WGS) entry which is preliminary data.</text>
</comment>
<organism evidence="4 5">
    <name type="scientific">Adineta steineri</name>
    <dbReference type="NCBI Taxonomy" id="433720"/>
    <lineage>
        <taxon>Eukaryota</taxon>
        <taxon>Metazoa</taxon>
        <taxon>Spiralia</taxon>
        <taxon>Gnathifera</taxon>
        <taxon>Rotifera</taxon>
        <taxon>Eurotatoria</taxon>
        <taxon>Bdelloidea</taxon>
        <taxon>Adinetida</taxon>
        <taxon>Adinetidae</taxon>
        <taxon>Adineta</taxon>
    </lineage>
</organism>